<dbReference type="InterPro" id="IPR022409">
    <property type="entry name" value="PKD/Chitinase_dom"/>
</dbReference>
<dbReference type="PANTHER" id="PTHR46343:SF2">
    <property type="entry name" value="SUSHI_VON WILLEBRAND FACTOR TYPE A_EGF_PENTRAXIN DOMAIN-CONTAINING 1"/>
    <property type="match status" value="1"/>
</dbReference>
<dbReference type="GO" id="GO:0030246">
    <property type="term" value="F:carbohydrate binding"/>
    <property type="evidence" value="ECO:0007669"/>
    <property type="project" value="InterPro"/>
</dbReference>
<dbReference type="InterPro" id="IPR035986">
    <property type="entry name" value="PKD_dom_sf"/>
</dbReference>
<feature type="signal peptide" evidence="4">
    <location>
        <begin position="1"/>
        <end position="19"/>
    </location>
</feature>
<evidence type="ECO:0000313" key="8">
    <source>
        <dbReference type="EMBL" id="EAR15227.1"/>
    </source>
</evidence>
<dbReference type="SUPFAM" id="SSF49313">
    <property type="entry name" value="Cadherin-like"/>
    <property type="match status" value="1"/>
</dbReference>
<dbReference type="InterPro" id="IPR005084">
    <property type="entry name" value="CBM6"/>
</dbReference>
<dbReference type="InterPro" id="IPR025667">
    <property type="entry name" value="SprB_repeat"/>
</dbReference>
<dbReference type="InterPro" id="IPR013783">
    <property type="entry name" value="Ig-like_fold"/>
</dbReference>
<dbReference type="GO" id="GO:0016020">
    <property type="term" value="C:membrane"/>
    <property type="evidence" value="ECO:0007669"/>
    <property type="project" value="InterPro"/>
</dbReference>
<dbReference type="Pfam" id="PF17957">
    <property type="entry name" value="Big_7"/>
    <property type="match status" value="1"/>
</dbReference>
<gene>
    <name evidence="8" type="ordered locus">RB2501_12904</name>
</gene>
<dbReference type="InterPro" id="IPR006584">
    <property type="entry name" value="Cellulose-bd_IV"/>
</dbReference>
<dbReference type="PROSITE" id="PS51175">
    <property type="entry name" value="CBM6"/>
    <property type="match status" value="1"/>
</dbReference>
<evidence type="ECO:0008006" key="10">
    <source>
        <dbReference type="Google" id="ProtNLM"/>
    </source>
</evidence>
<evidence type="ECO:0000256" key="3">
    <source>
        <dbReference type="SAM" id="MobiDB-lite"/>
    </source>
</evidence>
<dbReference type="InterPro" id="IPR008979">
    <property type="entry name" value="Galactose-bd-like_sf"/>
</dbReference>
<dbReference type="Pfam" id="PF05345">
    <property type="entry name" value="He_PIG"/>
    <property type="match status" value="1"/>
</dbReference>
<dbReference type="SMART" id="SM00736">
    <property type="entry name" value="CADG"/>
    <property type="match status" value="1"/>
</dbReference>
<dbReference type="PROSITE" id="PS50093">
    <property type="entry name" value="PKD"/>
    <property type="match status" value="1"/>
</dbReference>
<evidence type="ECO:0000313" key="9">
    <source>
        <dbReference type="Proteomes" id="UP000009049"/>
    </source>
</evidence>
<dbReference type="SUPFAM" id="SSF49299">
    <property type="entry name" value="PKD domain"/>
    <property type="match status" value="1"/>
</dbReference>
<evidence type="ECO:0000256" key="1">
    <source>
        <dbReference type="ARBA" id="ARBA00022729"/>
    </source>
</evidence>
<reference evidence="8 9" key="1">
    <citation type="journal article" date="2009" name="J. Bacteriol.">
        <title>Complete genome sequence of Robiginitalea biformata HTCC2501.</title>
        <authorList>
            <person name="Oh H.M."/>
            <person name="Giovannoni S.J."/>
            <person name="Lee K."/>
            <person name="Ferriera S."/>
            <person name="Johnson J."/>
            <person name="Cho J.C."/>
        </authorList>
    </citation>
    <scope>NUCLEOTIDE SEQUENCE [LARGE SCALE GENOMIC DNA]</scope>
    <source>
        <strain evidence="9">ATCC BAA-864 / HTCC2501 / KCTC 12146</strain>
    </source>
</reference>
<keyword evidence="9" id="KW-1185">Reference proteome</keyword>
<dbReference type="Pfam" id="PF03422">
    <property type="entry name" value="CBM_6"/>
    <property type="match status" value="1"/>
</dbReference>
<feature type="domain" description="PKD" evidence="5">
    <location>
        <begin position="165"/>
        <end position="249"/>
    </location>
</feature>
<keyword evidence="2" id="KW-0677">Repeat</keyword>
<dbReference type="SMART" id="SM00606">
    <property type="entry name" value="CBD_IV"/>
    <property type="match status" value="1"/>
</dbReference>
<dbReference type="Pfam" id="PF13573">
    <property type="entry name" value="SprB"/>
    <property type="match status" value="2"/>
</dbReference>
<evidence type="ECO:0000259" key="5">
    <source>
        <dbReference type="PROSITE" id="PS50093"/>
    </source>
</evidence>
<proteinExistence type="predicted"/>
<dbReference type="CDD" id="cd08547">
    <property type="entry name" value="Type_II_cohesin"/>
    <property type="match status" value="1"/>
</dbReference>
<feature type="domain" description="HYR" evidence="6">
    <location>
        <begin position="1728"/>
        <end position="1813"/>
    </location>
</feature>
<evidence type="ECO:0000259" key="7">
    <source>
        <dbReference type="PROSITE" id="PS51175"/>
    </source>
</evidence>
<keyword evidence="1 4" id="KW-0732">Signal</keyword>
<dbReference type="eggNOG" id="COG3291">
    <property type="taxonomic scope" value="Bacteria"/>
</dbReference>
<feature type="chain" id="PRO_5002666245" description="HYR domain-containing protein" evidence="4">
    <location>
        <begin position="20"/>
        <end position="2919"/>
    </location>
</feature>
<feature type="region of interest" description="Disordered" evidence="3">
    <location>
        <begin position="959"/>
        <end position="983"/>
    </location>
</feature>
<dbReference type="STRING" id="313596.RB2501_12904"/>
<dbReference type="SUPFAM" id="SSF49785">
    <property type="entry name" value="Galactose-binding domain-like"/>
    <property type="match status" value="3"/>
</dbReference>
<dbReference type="InterPro" id="IPR015919">
    <property type="entry name" value="Cadherin-like_sf"/>
</dbReference>
<dbReference type="Gene3D" id="2.60.40.10">
    <property type="entry name" value="Immunoglobulins"/>
    <property type="match status" value="4"/>
</dbReference>
<evidence type="ECO:0000259" key="6">
    <source>
        <dbReference type="PROSITE" id="PS50825"/>
    </source>
</evidence>
<name>A4CK28_ROBBH</name>
<dbReference type="KEGG" id="rbi:RB2501_12904"/>
<sequence length="2919" mass="298545">MFILALVGLGFLSPVRSQADLVVNPASSDVEVSDTFTLTVAIESSGQAYQGAAFYLQFDPAILQVNSATQSSGSALPIPLDGPDINNTSGTVYYQAGNLSSAPTTGTNVLDIVFEAVAEGQSTIAFFDPDPSDPSLFPTISLSGGSVLGTATGAVVNVGTANQNPIADFTIAPNPANTNQVIDFTSTSTDADGSIVNYSWNFGDGSPVVSGATETAPQHSYTLSGTYQVMLTVTDDLGGVGMITKQVQILETGPTQYTITASAGAGGSISPSGAVAVNEGDNQEFVFTPDPGFEITEILVDSSPVPVAPTYQFTGVTANATISVSFAEIPPFQLCIAAGNDALTAFGRDFVGDPNTTPPTTTLFSRTNGKAYKGYSSAIAGTTPGSPEELLFQKEIYGGAGGTNPSYIYDIPVENGNYQVELYFAEVFHPGPNGRVFDVFLDGNLILDEYDLVNPIKDGLSSNQTAITRTYNVNVTDGNISVQIGDATIDNGKLAGICITEVSSANLHPLSNIGPIAVDATVPVALALGISDPESDPLTVTLHGLPASLSFNFTTQQLEGTPLVGDVGTYTINAIISDGTNSPVTEEFTLTVNPAPGNDPPTIDAIADVTANEGDNISVPITITDDTDPSGSIEIFDVSAGGTNQPFTPTTAVAVGSLTDNGGGSYSFDWTPAPGSGKSYLAIVTADDGVNPPVSESFRIDVAQQIQNGSTILARTFNNPDPWYGSNAPGAGYSVAIEDGNGNPMNIGYIDNGDFVEYLINVPAPGVFDLEVQAAKGNGGTTTVTFSENSGGSFIPIGSVDVVQTAWQTYASYTTQVTFVNSGLQTLRLDFNGGVNISEFSFTANNDNTPPVVTITSPVDGIYATSDVSLSFTGTANDLADGDLSANLSWESDVDGPLGTGASFSSSLSLGTHVITASVTDLDGSDPQTGQASITVNIISPAPACDVSFRVNAGGPTVLSPEGDFEADQSVSQAGSDAQTGTPSPYLDLTPPAVDKTFGSNAPLASNTTGYPDFLFQTERWSDAASPDNMNWAFPTGNGTFLVKLLFNENWSGEVNSPRVFDVIVEGELALDDYRPSGPTGADFNVAKVETYEVTVEDGTLNINFLPGTQNPSIKGFDICAVPAPNTAPVVNITAPAAGANVTRGQAITLTATATDAEDGDVAASIQWSSGDIQFSPDGTGGSTTGVFVTPGTQTLRATAQDSEPLEGFDEITVNVSAPEVTFASPLEGATLSSLTVGVELSPTGILFGNSEHFHIYINPPDINNIDTDTRISSAGTGPWKISETEFEFDENSGSLTATTPGNGIQEGANTIVVVAANQFHDEFTNPEAKAVVNFDVCLVNITDVAATDPSECGVNDGSIVISADGSNLQYSIDNGATFVASNTFSDLPAGTYNIVVKNSETCSDTQLNVVLTAPDVPAISQVDPTNPTDCGTEDGTLTVSATGTNLEYSLDGVDFQASNVFSDLAAGAYTVTVREVGTTTCTATSGVVTLTAPEAPSIDSITPTDPTACTTDDGTITIGATGTQLEYSIDGGANFFENGGNFTGLPDGTYNIVVREVNSPACLANGTAPVVLSDPIGPMPVISGDLTYLQGTSGTTLDAGAGYSSYLWSTGETSQTILATAGSYFVTVTDANGCEGTSVTVIVSETTDNEAPNAVCTAFEIFLDADGNATLDPADIDGGSTDNVGIASLSASQTAFTCADLGVNQVMLTVVDVNGLSSSCMADVTVTDLIAPVVDCDANVIRNSLNGNPVVISVPEPTVTDNCETGLVAVGTRNDGQPMDAGFPVGTTVVTWTIADASGNVGTCQTNVIVNNTGSTNNNIVSFNVGGQVGNSNIDATLHTVEFTMPFGTDLSSLAPSIAVSEFASINPASGATADFTSPVDYTVTAQSGAQQVWQVTALLAADSEDPVVACPPNLTITNDPGACGAIVTFAATATDNDAVSSLDYSTPSGSVFPVGTTTVTVTAYDPAGNSDTCTFDVTVNDTEAPAVTCPGDIIVQAAPGASSATVSYGLPTVTDNCPGANVSLTGGLASGAAFPIGTTTVTYQATDASGNTASCSFDVTVEETPVTASLVIAPASMNVNLNVGGSQAVQYTVDSDDGSTLPTPAAMTITDNATGLDATWASTTSAANQDTPYEVFFNAAGLAPGTYNGTLAAGPVTGYSDTSIPITMTVSEIPPLSLLEFVLVDADSDTDLFPITNGMLIDVNALPTNNLNIRAEASDDVTSVVFQLSGTLTKNQTENVSPYAVYGDNSGNYNAQVFPLGSYTLNGTAYSGAGGSGSSGTTATVQFTFTDENPACASFDAVLDASSDPTSCSSPNGTASIDVSGATGSVTYTWSHNPALNSATATGLSGGSYSVQVSDSNGCIDVVNFTLNAPASPVVTLAAQPTVLNTDAPFALTGGSPAGGTYSGTGVSGGVFDPAVGPGTFAITYTFTDGNGCTASATQNLQVNSAIGDAALIVLDATTDTPLFALTDGMTIYKSTIGNTPLGVIYNADLNPGGVQFNLSGPLNESRYEGPSPHSLFGDIGVNIQGKPFPVGNYTLVANPANGPTISVNFSVVDQDPACVSFDASLASTTNPSTCNGNDGSATVSVSGSTGTVTYLWSHNPGLNAATANNLAPGAYSVTVSDSNGCIDVVSFTLNGPPLPVVTLAPQPTVEVTDAPFALSGGSPAGGTYSGTGVSGGVFDPSVGPGTYVITYSYTDGNGCSNSATRNLIVSGGLDDAVLIVVDATTDTPLFELVNGMIIQKSAIGNTPLSVIYNASLNPNGVFFKLTGPINETRSEGAIAPHSLFGDIGVDIQGKPFPVGNYSLTANPNNGPTVVVNFSVVNTSTSKVAPSVKSSPNPANDEVTLTFDAPVRLETFHIYDTAGRLVRVVRAEGDADLRAYRLEVLDLPVGMYYVRSTDADGNSYQEPILINRY</sequence>
<accession>A4CK28</accession>
<dbReference type="Gene3D" id="2.60.120.260">
    <property type="entry name" value="Galactose-binding domain-like"/>
    <property type="match status" value="1"/>
</dbReference>
<dbReference type="Gene3D" id="2.60.40.740">
    <property type="match status" value="1"/>
</dbReference>
<evidence type="ECO:0000256" key="2">
    <source>
        <dbReference type="ARBA" id="ARBA00022737"/>
    </source>
</evidence>
<dbReference type="Gene3D" id="2.60.40.2340">
    <property type="match status" value="1"/>
</dbReference>
<dbReference type="InterPro" id="IPR008965">
    <property type="entry name" value="CBM2/CBM3_carb-bd_dom_sf"/>
</dbReference>
<dbReference type="SUPFAM" id="SSF49384">
    <property type="entry name" value="Carbohydrate-binding domain"/>
    <property type="match status" value="1"/>
</dbReference>
<dbReference type="InterPro" id="IPR000601">
    <property type="entry name" value="PKD_dom"/>
</dbReference>
<dbReference type="EMBL" id="CP001712">
    <property type="protein sequence ID" value="EAR15227.1"/>
    <property type="molecule type" value="Genomic_DNA"/>
</dbReference>
<protein>
    <recommendedName>
        <fullName evidence="10">HYR domain-containing protein</fullName>
    </recommendedName>
</protein>
<dbReference type="InterPro" id="IPR043555">
    <property type="entry name" value="SRPX-like"/>
</dbReference>
<dbReference type="Pfam" id="PF11721">
    <property type="entry name" value="Malectin"/>
    <property type="match status" value="2"/>
</dbReference>
<dbReference type="Gene3D" id="2.60.120.430">
    <property type="entry name" value="Galactose-binding lectin"/>
    <property type="match status" value="2"/>
</dbReference>
<dbReference type="Pfam" id="PF18911">
    <property type="entry name" value="PKD_4"/>
    <property type="match status" value="1"/>
</dbReference>
<dbReference type="GO" id="GO:0005509">
    <property type="term" value="F:calcium ion binding"/>
    <property type="evidence" value="ECO:0007669"/>
    <property type="project" value="InterPro"/>
</dbReference>
<dbReference type="PROSITE" id="PS50825">
    <property type="entry name" value="HYR"/>
    <property type="match status" value="3"/>
</dbReference>
<feature type="domain" description="HYR" evidence="6">
    <location>
        <begin position="1903"/>
        <end position="1981"/>
    </location>
</feature>
<dbReference type="Gene3D" id="2.60.40.680">
    <property type="match status" value="1"/>
</dbReference>
<dbReference type="CDD" id="cd00146">
    <property type="entry name" value="PKD"/>
    <property type="match status" value="1"/>
</dbReference>
<dbReference type="HOGENOM" id="CLU_226403_0_0_10"/>
<dbReference type="InterPro" id="IPR003410">
    <property type="entry name" value="HYR_dom"/>
</dbReference>
<dbReference type="Pfam" id="PF02494">
    <property type="entry name" value="HYR"/>
    <property type="match status" value="3"/>
</dbReference>
<evidence type="ECO:0000256" key="4">
    <source>
        <dbReference type="SAM" id="SignalP"/>
    </source>
</evidence>
<organism evidence="8 9">
    <name type="scientific">Robiginitalea biformata (strain ATCC BAA-864 / DSM 15991 / KCTC 12146 / HTCC2501)</name>
    <dbReference type="NCBI Taxonomy" id="313596"/>
    <lineage>
        <taxon>Bacteria</taxon>
        <taxon>Pseudomonadati</taxon>
        <taxon>Bacteroidota</taxon>
        <taxon>Flavobacteriia</taxon>
        <taxon>Flavobacteriales</taxon>
        <taxon>Flavobacteriaceae</taxon>
        <taxon>Robiginitalea</taxon>
    </lineage>
</organism>
<dbReference type="Proteomes" id="UP000009049">
    <property type="component" value="Chromosome"/>
</dbReference>
<dbReference type="InterPro" id="IPR021720">
    <property type="entry name" value="Malectin_dom"/>
</dbReference>
<feature type="domain" description="CBM6" evidence="7">
    <location>
        <begin position="710"/>
        <end position="843"/>
    </location>
</feature>
<feature type="domain" description="HYR" evidence="6">
    <location>
        <begin position="1982"/>
        <end position="2065"/>
    </location>
</feature>
<dbReference type="PANTHER" id="PTHR46343">
    <property type="entry name" value="HYR DOMAIN-CONTAINING PROTEIN"/>
    <property type="match status" value="1"/>
</dbReference>
<dbReference type="InterPro" id="IPR006644">
    <property type="entry name" value="Cadg"/>
</dbReference>
<feature type="compositionally biased region" description="Polar residues" evidence="3">
    <location>
        <begin position="969"/>
        <end position="983"/>
    </location>
</feature>
<dbReference type="SMART" id="SM00089">
    <property type="entry name" value="PKD"/>
    <property type="match status" value="3"/>
</dbReference>
<dbReference type="CDD" id="cd04080">
    <property type="entry name" value="CBM6_cellulase-like"/>
    <property type="match status" value="1"/>
</dbReference>